<dbReference type="Proteomes" id="UP000027600">
    <property type="component" value="Chromosome I"/>
</dbReference>
<evidence type="ECO:0000259" key="1">
    <source>
        <dbReference type="Pfam" id="PF04991"/>
    </source>
</evidence>
<protein>
    <submittedName>
        <fullName evidence="2">Cholinephosphotransferase</fullName>
        <ecNumber evidence="2">2.7.8.-</ecNumber>
    </submittedName>
</protein>
<name>A0ABM9QEZ8_9FIRM</name>
<accession>A0ABM9QEZ8</accession>
<gene>
    <name evidence="2" type="primary">licD</name>
    <name evidence="2" type="ORF">RBI_I00607</name>
</gene>
<organism evidence="2 3">
    <name type="scientific">Ruminococcus bicirculans</name>
    <name type="common">ex Wegman et al. 2014</name>
    <dbReference type="NCBI Taxonomy" id="1160721"/>
    <lineage>
        <taxon>Bacteria</taxon>
        <taxon>Bacillati</taxon>
        <taxon>Bacillota</taxon>
        <taxon>Clostridia</taxon>
        <taxon>Eubacteriales</taxon>
        <taxon>Oscillospiraceae</taxon>
        <taxon>Ruminococcus</taxon>
    </lineage>
</organism>
<reference evidence="2 3" key="1">
    <citation type="journal article" date="2014" name="Int. J. Syst. Evol. Microbiol.">
        <title>Complete genome of a new Firmicutes species belonging to the dominant human colonic microbiota ('Ruminococcus bicirculans') reveals two chromosomes and a selective capacity to utilize plant glucans.</title>
        <authorList>
            <consortium name="NISC Comparative Sequencing Program"/>
            <person name="Wegmann U."/>
            <person name="Louis P."/>
            <person name="Goesmann A."/>
            <person name="Henrissat B."/>
            <person name="Duncan S.H."/>
            <person name="Flint H.J."/>
        </authorList>
    </citation>
    <scope>NUCLEOTIDE SEQUENCE [LARGE SCALE GENOMIC DNA]</scope>
    <source>
        <strain evidence="2 3">80/3</strain>
    </source>
</reference>
<evidence type="ECO:0000313" key="3">
    <source>
        <dbReference type="Proteomes" id="UP000027600"/>
    </source>
</evidence>
<dbReference type="EC" id="2.7.8.-" evidence="2"/>
<proteinExistence type="predicted"/>
<feature type="domain" description="LicD/FKTN/FKRP nucleotidyltransferase" evidence="1">
    <location>
        <begin position="45"/>
        <end position="258"/>
    </location>
</feature>
<dbReference type="EMBL" id="HF545616">
    <property type="protein sequence ID" value="CCO04331.1"/>
    <property type="molecule type" value="Genomic_DNA"/>
</dbReference>
<sequence>MTSEEFLKEVLSSPLCPDNFEEIYKEFRKYQKITMDTLIEFHRVCEKSNIEYELAYGSLLGAIRDNGQIPWDYDIDVFVAFKDKERLIETLKKELDDKYYFYCPEVNQKCRHVIMRLAPKGYRSEALHVDVFYYVGTPNSVEERKLHIEQIKRTAHTRYCKLVNCKEEAGGNVKKYIRLMLDKMKYSMKKIEDLKNEYEKLCQMYPIDKSDYLVSADVFADWYEFPRILFEETELFHTVDGTFRIPKQYAELLTLVYKDYMNIPDLDTRIREVMTHFNYLKFMENA</sequence>
<dbReference type="GO" id="GO:0016740">
    <property type="term" value="F:transferase activity"/>
    <property type="evidence" value="ECO:0007669"/>
    <property type="project" value="UniProtKB-KW"/>
</dbReference>
<evidence type="ECO:0000313" key="2">
    <source>
        <dbReference type="EMBL" id="CCO04331.1"/>
    </source>
</evidence>
<keyword evidence="3" id="KW-1185">Reference proteome</keyword>
<dbReference type="InterPro" id="IPR007074">
    <property type="entry name" value="LicD/FKTN/FKRP_NTP_transf"/>
</dbReference>
<dbReference type="RefSeq" id="WP_038670953.1">
    <property type="nucleotide sequence ID" value="NZ_DAWEQM010000002.1"/>
</dbReference>
<dbReference type="PANTHER" id="PTHR43404:SF2">
    <property type="entry name" value="LIPOPOLYSACCHARIDE CHOLINEPHOSPHOTRANSFERASE LICD"/>
    <property type="match status" value="1"/>
</dbReference>
<keyword evidence="2" id="KW-0808">Transferase</keyword>
<dbReference type="InterPro" id="IPR052942">
    <property type="entry name" value="LPS_cholinephosphotransferase"/>
</dbReference>
<dbReference type="PANTHER" id="PTHR43404">
    <property type="entry name" value="LIPOPOLYSACCHARIDE CHOLINEPHOSPHOTRANSFERASE LICD"/>
    <property type="match status" value="1"/>
</dbReference>
<dbReference type="Pfam" id="PF04991">
    <property type="entry name" value="LicD"/>
    <property type="match status" value="1"/>
</dbReference>